<evidence type="ECO:0000313" key="4">
    <source>
        <dbReference type="EMBL" id="SHE29226.1"/>
    </source>
</evidence>
<dbReference type="Pfam" id="PF01381">
    <property type="entry name" value="HTH_3"/>
    <property type="match status" value="1"/>
</dbReference>
<organism evidence="4 6">
    <name type="scientific">Anaerotignum propionicum DSM 1682</name>
    <dbReference type="NCBI Taxonomy" id="991789"/>
    <lineage>
        <taxon>Bacteria</taxon>
        <taxon>Bacillati</taxon>
        <taxon>Bacillota</taxon>
        <taxon>Clostridia</taxon>
        <taxon>Lachnospirales</taxon>
        <taxon>Anaerotignaceae</taxon>
        <taxon>Anaerotignum</taxon>
    </lineage>
</organism>
<evidence type="ECO:0000256" key="1">
    <source>
        <dbReference type="ARBA" id="ARBA00023125"/>
    </source>
</evidence>
<dbReference type="SMART" id="SM00530">
    <property type="entry name" value="HTH_XRE"/>
    <property type="match status" value="1"/>
</dbReference>
<dbReference type="GO" id="GO:0003700">
    <property type="term" value="F:DNA-binding transcription factor activity"/>
    <property type="evidence" value="ECO:0007669"/>
    <property type="project" value="TreeGrafter"/>
</dbReference>
<reference evidence="5" key="2">
    <citation type="submission" date="2016-01" db="EMBL/GenBank/DDBJ databases">
        <authorList>
            <person name="Poehlein A."/>
            <person name="Schlien K."/>
            <person name="Gottschalk G."/>
            <person name="Buckel W."/>
            <person name="Daniel R."/>
        </authorList>
    </citation>
    <scope>NUCLEOTIDE SEQUENCE [LARGE SCALE GENOMIC DNA]</scope>
    <source>
        <strain evidence="5">X2</strain>
    </source>
</reference>
<sequence>MKEVSIHVGKRIRLYRKLKKLTIEVFAEMIHKSKATVSKYENGEISIDIETLFSIADALNISVNQLVDYENVTTSEETDGDALVKRKTGKTKYYLYFYDGRRGRIVKNIIEVQGAGENGIYKANFYADVEDYSNYYNCKFLYHGTMRKFDAFTNFNFENQNNKVEQVFMYAINSFTHDRRLVGMFSGLSTQPILPVAFKFLLSLDVMVENEEMREQLVMTKEDLKQIKKMNMFVINQEL</sequence>
<dbReference type="EMBL" id="FQUA01000001">
    <property type="protein sequence ID" value="SHE29226.1"/>
    <property type="molecule type" value="Genomic_DNA"/>
</dbReference>
<dbReference type="PROSITE" id="PS50943">
    <property type="entry name" value="HTH_CROC1"/>
    <property type="match status" value="1"/>
</dbReference>
<dbReference type="InterPro" id="IPR050807">
    <property type="entry name" value="TransReg_Diox_bact_type"/>
</dbReference>
<evidence type="ECO:0000313" key="5">
    <source>
        <dbReference type="Proteomes" id="UP000068026"/>
    </source>
</evidence>
<feature type="domain" description="HTH cro/C1-type" evidence="2">
    <location>
        <begin position="12"/>
        <end position="66"/>
    </location>
</feature>
<dbReference type="CDD" id="cd00093">
    <property type="entry name" value="HTH_XRE"/>
    <property type="match status" value="1"/>
</dbReference>
<dbReference type="PANTHER" id="PTHR46797:SF1">
    <property type="entry name" value="METHYLPHOSPHONATE SYNTHASE"/>
    <property type="match status" value="1"/>
</dbReference>
<reference evidence="6" key="3">
    <citation type="submission" date="2016-11" db="EMBL/GenBank/DDBJ databases">
        <authorList>
            <person name="Jaros S."/>
            <person name="Januszkiewicz K."/>
            <person name="Wedrychowicz H."/>
        </authorList>
    </citation>
    <scope>NUCLEOTIDE SEQUENCE [LARGE SCALE GENOMIC DNA]</scope>
    <source>
        <strain evidence="6">DSM 1682</strain>
    </source>
</reference>
<keyword evidence="5" id="KW-1185">Reference proteome</keyword>
<gene>
    <name evidence="3" type="ORF">CPRO_01180</name>
    <name evidence="4" type="ORF">SAMN02745151_00237</name>
</gene>
<dbReference type="KEGG" id="cpro:CPRO_01180"/>
<dbReference type="RefSeq" id="WP_066046683.1">
    <property type="nucleotide sequence ID" value="NZ_CP014223.1"/>
</dbReference>
<dbReference type="Proteomes" id="UP000184204">
    <property type="component" value="Unassembled WGS sequence"/>
</dbReference>
<dbReference type="AlphaFoldDB" id="A0A0X8V7Y0"/>
<evidence type="ECO:0000259" key="2">
    <source>
        <dbReference type="PROSITE" id="PS50943"/>
    </source>
</evidence>
<dbReference type="Gene3D" id="1.10.260.40">
    <property type="entry name" value="lambda repressor-like DNA-binding domains"/>
    <property type="match status" value="1"/>
</dbReference>
<dbReference type="GO" id="GO:0003677">
    <property type="term" value="F:DNA binding"/>
    <property type="evidence" value="ECO:0007669"/>
    <property type="project" value="UniProtKB-KW"/>
</dbReference>
<dbReference type="Proteomes" id="UP000068026">
    <property type="component" value="Chromosome"/>
</dbReference>
<proteinExistence type="predicted"/>
<evidence type="ECO:0000313" key="6">
    <source>
        <dbReference type="Proteomes" id="UP000184204"/>
    </source>
</evidence>
<reference evidence="3 5" key="1">
    <citation type="journal article" date="2016" name="Genome Announc.">
        <title>Complete Genome Sequence of the Amino Acid-Fermenting Clostridium propionicum X2 (DSM 1682).</title>
        <authorList>
            <person name="Poehlein A."/>
            <person name="Schlien K."/>
            <person name="Chowdhury N.P."/>
            <person name="Gottschalk G."/>
            <person name="Buckel W."/>
            <person name="Daniel R."/>
        </authorList>
    </citation>
    <scope>NUCLEOTIDE SEQUENCE [LARGE SCALE GENOMIC DNA]</scope>
    <source>
        <strain evidence="3 5">X2</strain>
    </source>
</reference>
<evidence type="ECO:0000313" key="3">
    <source>
        <dbReference type="EMBL" id="AMJ39742.1"/>
    </source>
</evidence>
<dbReference type="InterPro" id="IPR010982">
    <property type="entry name" value="Lambda_DNA-bd_dom_sf"/>
</dbReference>
<dbReference type="SUPFAM" id="SSF47413">
    <property type="entry name" value="lambda repressor-like DNA-binding domains"/>
    <property type="match status" value="1"/>
</dbReference>
<dbReference type="OrthoDB" id="1623336at2"/>
<dbReference type="InterPro" id="IPR001387">
    <property type="entry name" value="Cro/C1-type_HTH"/>
</dbReference>
<dbReference type="GO" id="GO:0005829">
    <property type="term" value="C:cytosol"/>
    <property type="evidence" value="ECO:0007669"/>
    <property type="project" value="TreeGrafter"/>
</dbReference>
<protein>
    <submittedName>
        <fullName evidence="4">Helix-turn-helix</fullName>
    </submittedName>
</protein>
<accession>A0A0X8V7Y0</accession>
<keyword evidence="1" id="KW-0238">DNA-binding</keyword>
<dbReference type="EMBL" id="CP014223">
    <property type="protein sequence ID" value="AMJ39742.1"/>
    <property type="molecule type" value="Genomic_DNA"/>
</dbReference>
<reference evidence="4" key="4">
    <citation type="submission" date="2016-11" db="EMBL/GenBank/DDBJ databases">
        <authorList>
            <person name="Varghese N."/>
            <person name="Submissions S."/>
        </authorList>
    </citation>
    <scope>NUCLEOTIDE SEQUENCE</scope>
    <source>
        <strain evidence="4">DSM 1682</strain>
    </source>
</reference>
<name>A0A0X8V7Y0_ANAPI</name>
<dbReference type="PANTHER" id="PTHR46797">
    <property type="entry name" value="HTH-TYPE TRANSCRIPTIONAL REGULATOR"/>
    <property type="match status" value="1"/>
</dbReference>